<accession>A0A2N4U215</accession>
<evidence type="ECO:0000256" key="1">
    <source>
        <dbReference type="SAM" id="MobiDB-lite"/>
    </source>
</evidence>
<dbReference type="AlphaFoldDB" id="A0A2N4U215"/>
<comment type="caution">
    <text evidence="2">The sequence shown here is derived from an EMBL/GenBank/DDBJ whole genome shotgun (WGS) entry which is preliminary data.</text>
</comment>
<dbReference type="OrthoDB" id="8687784at2"/>
<dbReference type="RefSeq" id="WP_102074770.1">
    <property type="nucleotide sequence ID" value="NZ_PDNW01000013.1"/>
</dbReference>
<sequence>MSELPETPANSSVPTTDRQKKEVSNVADHRPGQESATSSSQKDQDAKEKDRRTLGNHPVDPNAWPNKGNFPPGITPEEAADPGNAIPGTAPVDNRSGEQEKKK</sequence>
<protein>
    <submittedName>
        <fullName evidence="2">Uncharacterized protein</fullName>
    </submittedName>
</protein>
<reference evidence="2 3" key="1">
    <citation type="submission" date="2017-10" db="EMBL/GenBank/DDBJ databases">
        <title>Two draft genome sequences of Pusillimonas sp. strains isolated from a nitrate- and radionuclide-contaminated groundwater in Russia.</title>
        <authorList>
            <person name="Grouzdev D.S."/>
            <person name="Tourova T.P."/>
            <person name="Goeva M.A."/>
            <person name="Babich T.L."/>
            <person name="Sokolova D.S."/>
            <person name="Abdullin R."/>
            <person name="Poltaraus A.B."/>
            <person name="Toshchakov S.V."/>
            <person name="Nazina T.N."/>
        </authorList>
    </citation>
    <scope>NUCLEOTIDE SEQUENCE [LARGE SCALE GENOMIC DNA]</scope>
    <source>
        <strain evidence="2 3">JR1/69-3-13</strain>
    </source>
</reference>
<feature type="region of interest" description="Disordered" evidence="1">
    <location>
        <begin position="1"/>
        <end position="103"/>
    </location>
</feature>
<dbReference type="Proteomes" id="UP000234190">
    <property type="component" value="Unassembled WGS sequence"/>
</dbReference>
<feature type="compositionally biased region" description="Basic and acidic residues" evidence="1">
    <location>
        <begin position="17"/>
        <end position="32"/>
    </location>
</feature>
<proteinExistence type="predicted"/>
<keyword evidence="3" id="KW-1185">Reference proteome</keyword>
<gene>
    <name evidence="2" type="ORF">CR159_14975</name>
</gene>
<organism evidence="2 3">
    <name type="scientific">Pollutimonas subterranea</name>
    <dbReference type="NCBI Taxonomy" id="2045210"/>
    <lineage>
        <taxon>Bacteria</taxon>
        <taxon>Pseudomonadati</taxon>
        <taxon>Pseudomonadota</taxon>
        <taxon>Betaproteobacteria</taxon>
        <taxon>Burkholderiales</taxon>
        <taxon>Alcaligenaceae</taxon>
        <taxon>Pollutimonas</taxon>
    </lineage>
</organism>
<evidence type="ECO:0000313" key="3">
    <source>
        <dbReference type="Proteomes" id="UP000234190"/>
    </source>
</evidence>
<name>A0A2N4U215_9BURK</name>
<evidence type="ECO:0000313" key="2">
    <source>
        <dbReference type="EMBL" id="PLC49062.1"/>
    </source>
</evidence>
<dbReference type="EMBL" id="PDNW01000013">
    <property type="protein sequence ID" value="PLC49062.1"/>
    <property type="molecule type" value="Genomic_DNA"/>
</dbReference>
<feature type="compositionally biased region" description="Basic and acidic residues" evidence="1">
    <location>
        <begin position="42"/>
        <end position="53"/>
    </location>
</feature>